<organism evidence="1 2">
    <name type="scientific">Phytophthora megakarya</name>
    <dbReference type="NCBI Taxonomy" id="4795"/>
    <lineage>
        <taxon>Eukaryota</taxon>
        <taxon>Sar</taxon>
        <taxon>Stramenopiles</taxon>
        <taxon>Oomycota</taxon>
        <taxon>Peronosporomycetes</taxon>
        <taxon>Peronosporales</taxon>
        <taxon>Peronosporaceae</taxon>
        <taxon>Phytophthora</taxon>
    </lineage>
</organism>
<evidence type="ECO:0000313" key="2">
    <source>
        <dbReference type="Proteomes" id="UP000198211"/>
    </source>
</evidence>
<dbReference type="SUPFAM" id="SSF53098">
    <property type="entry name" value="Ribonuclease H-like"/>
    <property type="match status" value="1"/>
</dbReference>
<dbReference type="OrthoDB" id="88547at2759"/>
<dbReference type="InterPro" id="IPR012337">
    <property type="entry name" value="RNaseH-like_sf"/>
</dbReference>
<protein>
    <submittedName>
        <fullName evidence="1">Retrotransposon protein</fullName>
    </submittedName>
</protein>
<dbReference type="EMBL" id="NBNE01003054">
    <property type="protein sequence ID" value="OWZ08696.1"/>
    <property type="molecule type" value="Genomic_DNA"/>
</dbReference>
<gene>
    <name evidence="1" type="ORF">PHMEG_00018718</name>
</gene>
<evidence type="ECO:0000313" key="1">
    <source>
        <dbReference type="EMBL" id="OWZ08696.1"/>
    </source>
</evidence>
<name>A0A225VTD2_9STRA</name>
<proteinExistence type="predicted"/>
<comment type="caution">
    <text evidence="1">The sequence shown here is derived from an EMBL/GenBank/DDBJ whole genome shotgun (WGS) entry which is preliminary data.</text>
</comment>
<dbReference type="InterPro" id="IPR036397">
    <property type="entry name" value="RNaseH_sf"/>
</dbReference>
<sequence length="105" mass="12128">MWNTLREDVALFIMCCIHCLSTQGKKASRPFGETLRATKPNEILHFDFLSLPRNVTGNQYAQVLKDNMSGYVELIKCNRPNSESAYYGMIDWFKRFRVAHTCMSA</sequence>
<dbReference type="AlphaFoldDB" id="A0A225VTD2"/>
<keyword evidence="2" id="KW-1185">Reference proteome</keyword>
<reference evidence="2" key="1">
    <citation type="submission" date="2017-03" db="EMBL/GenBank/DDBJ databases">
        <title>Phytopthora megakarya and P. palmivora, two closely related causual agents of cacao black pod achieved similar genome size and gene model numbers by different mechanisms.</title>
        <authorList>
            <person name="Ali S."/>
            <person name="Shao J."/>
            <person name="Larry D.J."/>
            <person name="Kronmiller B."/>
            <person name="Shen D."/>
            <person name="Strem M.D."/>
            <person name="Melnick R.L."/>
            <person name="Guiltinan M.J."/>
            <person name="Tyler B.M."/>
            <person name="Meinhardt L.W."/>
            <person name="Bailey B.A."/>
        </authorList>
    </citation>
    <scope>NUCLEOTIDE SEQUENCE [LARGE SCALE GENOMIC DNA]</scope>
    <source>
        <strain evidence="2">zdho120</strain>
    </source>
</reference>
<dbReference type="Proteomes" id="UP000198211">
    <property type="component" value="Unassembled WGS sequence"/>
</dbReference>
<dbReference type="Gene3D" id="3.30.420.10">
    <property type="entry name" value="Ribonuclease H-like superfamily/Ribonuclease H"/>
    <property type="match status" value="1"/>
</dbReference>
<accession>A0A225VTD2</accession>
<dbReference type="GO" id="GO:0003676">
    <property type="term" value="F:nucleic acid binding"/>
    <property type="evidence" value="ECO:0007669"/>
    <property type="project" value="InterPro"/>
</dbReference>